<evidence type="ECO:0000313" key="3">
    <source>
        <dbReference type="Proteomes" id="UP001597420"/>
    </source>
</evidence>
<protein>
    <recommendedName>
        <fullName evidence="4">Lipoprotein</fullName>
    </recommendedName>
</protein>
<name>A0ABW4NTC1_9PAST</name>
<evidence type="ECO:0000256" key="1">
    <source>
        <dbReference type="SAM" id="SignalP"/>
    </source>
</evidence>
<accession>A0ABW4NTC1</accession>
<feature type="chain" id="PRO_5045104239" description="Lipoprotein" evidence="1">
    <location>
        <begin position="19"/>
        <end position="256"/>
    </location>
</feature>
<gene>
    <name evidence="2" type="ORF">ACFSAV_05740</name>
</gene>
<dbReference type="Proteomes" id="UP001597420">
    <property type="component" value="Unassembled WGS sequence"/>
</dbReference>
<organism evidence="2 3">
    <name type="scientific">Pasteurella oralis</name>
    <dbReference type="NCBI Taxonomy" id="1071947"/>
    <lineage>
        <taxon>Bacteria</taxon>
        <taxon>Pseudomonadati</taxon>
        <taxon>Pseudomonadota</taxon>
        <taxon>Gammaproteobacteria</taxon>
        <taxon>Pasteurellales</taxon>
        <taxon>Pasteurellaceae</taxon>
        <taxon>Pasteurella</taxon>
    </lineage>
</organism>
<dbReference type="RefSeq" id="WP_379097260.1">
    <property type="nucleotide sequence ID" value="NZ_JBHUFP010000005.1"/>
</dbReference>
<evidence type="ECO:0008006" key="4">
    <source>
        <dbReference type="Google" id="ProtNLM"/>
    </source>
</evidence>
<dbReference type="PROSITE" id="PS51257">
    <property type="entry name" value="PROKAR_LIPOPROTEIN"/>
    <property type="match status" value="1"/>
</dbReference>
<comment type="caution">
    <text evidence="2">The sequence shown here is derived from an EMBL/GenBank/DDBJ whole genome shotgun (WGS) entry which is preliminary data.</text>
</comment>
<feature type="signal peptide" evidence="1">
    <location>
        <begin position="1"/>
        <end position="18"/>
    </location>
</feature>
<dbReference type="EMBL" id="JBHUFP010000005">
    <property type="protein sequence ID" value="MFD1805884.1"/>
    <property type="molecule type" value="Genomic_DNA"/>
</dbReference>
<keyword evidence="1" id="KW-0732">Signal</keyword>
<sequence>MHFFKNYFLLLLSGLLLAGCKGGFTEALYDSDEKSETVHIDVEKDHIYFFGLTPNKKIAVFGEKYHYLLAEQKPKDKQLIAKLVKLPFKQHMYSQMGIVNSTKVKPDEITTELYLALDISKLSKKHLKTATDLGFKNLSYKTAFYNMTKQYKHKIDLEKLNREKKIWYREINLVGHRYLAKEGVNYVAKNHYPFSETIEIHTNLEYSPAEKGPSVTTILLTPFAAVADVAVGILAVPAYIGLQAACIGQNDGFICQ</sequence>
<evidence type="ECO:0000313" key="2">
    <source>
        <dbReference type="EMBL" id="MFD1805884.1"/>
    </source>
</evidence>
<proteinExistence type="predicted"/>
<keyword evidence="3" id="KW-1185">Reference proteome</keyword>
<reference evidence="3" key="1">
    <citation type="journal article" date="2019" name="Int. J. Syst. Evol. Microbiol.">
        <title>The Global Catalogue of Microorganisms (GCM) 10K type strain sequencing project: providing services to taxonomists for standard genome sequencing and annotation.</title>
        <authorList>
            <consortium name="The Broad Institute Genomics Platform"/>
            <consortium name="The Broad Institute Genome Sequencing Center for Infectious Disease"/>
            <person name="Wu L."/>
            <person name="Ma J."/>
        </authorList>
    </citation>
    <scope>NUCLEOTIDE SEQUENCE [LARGE SCALE GENOMIC DNA]</scope>
    <source>
        <strain evidence="3">CCM 7950</strain>
    </source>
</reference>